<dbReference type="EMBL" id="OU015567">
    <property type="protein sequence ID" value="CAG5109916.1"/>
    <property type="molecule type" value="Genomic_DNA"/>
</dbReference>
<dbReference type="PROSITE" id="PS00018">
    <property type="entry name" value="EF_HAND_1"/>
    <property type="match status" value="1"/>
</dbReference>
<evidence type="ECO:0000313" key="2">
    <source>
        <dbReference type="EMBL" id="CAG5109916.1"/>
    </source>
</evidence>
<sequence length="109" mass="12874">MEHPLLAGIPLFLDAFNSIADEEGKVSRAKFFGFLKKELGDQAEELLARVDENEEGMMDFKEFCFFAWFIFGNQNELKDNEDSRQPKMTSEEFFEFKKFLQQIRPDLFE</sequence>
<evidence type="ECO:0000313" key="3">
    <source>
        <dbReference type="Proteomes" id="UP001158576"/>
    </source>
</evidence>
<dbReference type="Proteomes" id="UP001158576">
    <property type="component" value="Chromosome 2"/>
</dbReference>
<dbReference type="Gene3D" id="1.10.238.10">
    <property type="entry name" value="EF-hand"/>
    <property type="match status" value="1"/>
</dbReference>
<reference evidence="2 3" key="1">
    <citation type="submission" date="2021-04" db="EMBL/GenBank/DDBJ databases">
        <authorList>
            <person name="Bliznina A."/>
        </authorList>
    </citation>
    <scope>NUCLEOTIDE SEQUENCE [LARGE SCALE GENOMIC DNA]</scope>
</reference>
<dbReference type="SUPFAM" id="SSF47473">
    <property type="entry name" value="EF-hand"/>
    <property type="match status" value="1"/>
</dbReference>
<gene>
    <name evidence="2" type="ORF">OKIOD_LOCUS13150</name>
</gene>
<dbReference type="InterPro" id="IPR018247">
    <property type="entry name" value="EF_Hand_1_Ca_BS"/>
</dbReference>
<keyword evidence="1" id="KW-0106">Calcium</keyword>
<proteinExistence type="predicted"/>
<evidence type="ECO:0000256" key="1">
    <source>
        <dbReference type="ARBA" id="ARBA00022837"/>
    </source>
</evidence>
<dbReference type="InterPro" id="IPR011992">
    <property type="entry name" value="EF-hand-dom_pair"/>
</dbReference>
<organism evidence="2 3">
    <name type="scientific">Oikopleura dioica</name>
    <name type="common">Tunicate</name>
    <dbReference type="NCBI Taxonomy" id="34765"/>
    <lineage>
        <taxon>Eukaryota</taxon>
        <taxon>Metazoa</taxon>
        <taxon>Chordata</taxon>
        <taxon>Tunicata</taxon>
        <taxon>Appendicularia</taxon>
        <taxon>Copelata</taxon>
        <taxon>Oikopleuridae</taxon>
        <taxon>Oikopleura</taxon>
    </lineage>
</organism>
<name>A0ABN7T0L9_OIKDI</name>
<protein>
    <submittedName>
        <fullName evidence="2">Oidioi.mRNA.OKI2018_I69.chr2.g4385.t1.cds</fullName>
    </submittedName>
</protein>
<keyword evidence="3" id="KW-1185">Reference proteome</keyword>
<accession>A0ABN7T0L9</accession>